<keyword evidence="2" id="KW-1185">Reference proteome</keyword>
<dbReference type="EMBL" id="JBBKZV010000025">
    <property type="protein sequence ID" value="MEJ8825706.1"/>
    <property type="molecule type" value="Genomic_DNA"/>
</dbReference>
<reference evidence="1 2" key="1">
    <citation type="submission" date="2024-03" db="EMBL/GenBank/DDBJ databases">
        <title>Novel species of the genus Variovorax.</title>
        <authorList>
            <person name="Liu Q."/>
            <person name="Xin Y.-H."/>
        </authorList>
    </citation>
    <scope>NUCLEOTIDE SEQUENCE [LARGE SCALE GENOMIC DNA]</scope>
    <source>
        <strain evidence="1 2">KACC 18501</strain>
    </source>
</reference>
<gene>
    <name evidence="1" type="ORF">WKW80_27370</name>
</gene>
<proteinExistence type="predicted"/>
<name>A0ABU8W6N5_9BURK</name>
<evidence type="ECO:0000313" key="2">
    <source>
        <dbReference type="Proteomes" id="UP001363010"/>
    </source>
</evidence>
<protein>
    <submittedName>
        <fullName evidence="1">Anti-sigma factor</fullName>
    </submittedName>
</protein>
<dbReference type="Proteomes" id="UP001363010">
    <property type="component" value="Unassembled WGS sequence"/>
</dbReference>
<evidence type="ECO:0000313" key="1">
    <source>
        <dbReference type="EMBL" id="MEJ8825706.1"/>
    </source>
</evidence>
<accession>A0ABU8W6N5</accession>
<dbReference type="RefSeq" id="WP_340366739.1">
    <property type="nucleotide sequence ID" value="NZ_JBBKZV010000025.1"/>
</dbReference>
<sequence length="226" mass="24092">METPEDATLSALIRQHATRHAPPDALAERIRAALPNTAPVPSAGPFARWRRALESLALYGAGVATAWVAASMLLVTPAPDSKIQEEVTASHVRSLLADHLSDIHATNHHTVKPWFAGKVDFSPPVIDLADEGFPMSGGRLDYLEGRTVAALVYGHGSHVINLFVWPADAGQGGAQPPRLSTRQGYNLAHWTAAGMNAWAISDVDATELQAFAELVRTRMGAAGSPQ</sequence>
<organism evidence="1 2">
    <name type="scientific">Variovorax humicola</name>
    <dbReference type="NCBI Taxonomy" id="1769758"/>
    <lineage>
        <taxon>Bacteria</taxon>
        <taxon>Pseudomonadati</taxon>
        <taxon>Pseudomonadota</taxon>
        <taxon>Betaproteobacteria</taxon>
        <taxon>Burkholderiales</taxon>
        <taxon>Comamonadaceae</taxon>
        <taxon>Variovorax</taxon>
    </lineage>
</organism>
<comment type="caution">
    <text evidence="1">The sequence shown here is derived from an EMBL/GenBank/DDBJ whole genome shotgun (WGS) entry which is preliminary data.</text>
</comment>